<feature type="domain" description="HAMP" evidence="12">
    <location>
        <begin position="831"/>
        <end position="883"/>
    </location>
</feature>
<dbReference type="CDD" id="cd16922">
    <property type="entry name" value="HATPase_EvgS-ArcB-TorS-like"/>
    <property type="match status" value="1"/>
</dbReference>
<dbReference type="Proteomes" id="UP000028725">
    <property type="component" value="Unassembled WGS sequence"/>
</dbReference>
<feature type="modified residue" description="4-aspartylphosphate" evidence="8">
    <location>
        <position position="1906"/>
    </location>
</feature>
<dbReference type="SUPFAM" id="SSF55781">
    <property type="entry name" value="GAF domain-like"/>
    <property type="match status" value="1"/>
</dbReference>
<feature type="modified residue" description="4-aspartylphosphate" evidence="8">
    <location>
        <position position="2053"/>
    </location>
</feature>
<evidence type="ECO:0000256" key="1">
    <source>
        <dbReference type="ARBA" id="ARBA00000085"/>
    </source>
</evidence>
<dbReference type="PROSITE" id="PS50110">
    <property type="entry name" value="RESPONSE_REGULATORY"/>
    <property type="match status" value="3"/>
</dbReference>
<dbReference type="SUPFAM" id="SSF58104">
    <property type="entry name" value="Methyl-accepting chemotaxis protein (MCP) signaling domain"/>
    <property type="match status" value="2"/>
</dbReference>
<feature type="modified residue" description="4-aspartylphosphate" evidence="8">
    <location>
        <position position="1784"/>
    </location>
</feature>
<feature type="domain" description="Response regulatory" evidence="11">
    <location>
        <begin position="1857"/>
        <end position="1973"/>
    </location>
</feature>
<keyword evidence="7" id="KW-0902">Two-component regulatory system</keyword>
<feature type="domain" description="HAMP" evidence="12">
    <location>
        <begin position="1107"/>
        <end position="1159"/>
    </location>
</feature>
<dbReference type="FunFam" id="1.20.120.1530:FF:000001">
    <property type="entry name" value="Two-component osmosensing histidine kinase"/>
    <property type="match status" value="1"/>
</dbReference>
<evidence type="ECO:0000256" key="2">
    <source>
        <dbReference type="ARBA" id="ARBA00004370"/>
    </source>
</evidence>
<dbReference type="GO" id="GO:0016020">
    <property type="term" value="C:membrane"/>
    <property type="evidence" value="ECO:0007669"/>
    <property type="project" value="UniProtKB-SubCell"/>
</dbReference>
<dbReference type="CDD" id="cd00156">
    <property type="entry name" value="REC"/>
    <property type="match status" value="1"/>
</dbReference>
<dbReference type="SMART" id="SM00448">
    <property type="entry name" value="REC"/>
    <property type="match status" value="3"/>
</dbReference>
<dbReference type="InterPro" id="IPR036097">
    <property type="entry name" value="HisK_dim/P_sf"/>
</dbReference>
<dbReference type="SMART" id="SM00065">
    <property type="entry name" value="GAF"/>
    <property type="match status" value="1"/>
</dbReference>
<dbReference type="SMART" id="SM00387">
    <property type="entry name" value="HATPase_c"/>
    <property type="match status" value="1"/>
</dbReference>
<dbReference type="CDD" id="cd00082">
    <property type="entry name" value="HisKA"/>
    <property type="match status" value="1"/>
</dbReference>
<keyword evidence="14" id="KW-1185">Reference proteome</keyword>
<dbReference type="PROSITE" id="PS50885">
    <property type="entry name" value="HAMP"/>
    <property type="match status" value="13"/>
</dbReference>
<dbReference type="Pfam" id="PF02518">
    <property type="entry name" value="HATPase_c"/>
    <property type="match status" value="1"/>
</dbReference>
<evidence type="ECO:0000256" key="8">
    <source>
        <dbReference type="PROSITE-ProRule" id="PRU00169"/>
    </source>
</evidence>
<dbReference type="SUPFAM" id="SSF52172">
    <property type="entry name" value="CheY-like"/>
    <property type="match status" value="3"/>
</dbReference>
<dbReference type="FunFam" id="1.20.120.1530:FF:000002">
    <property type="entry name" value="Two-component osmosensing histidine kinase"/>
    <property type="match status" value="8"/>
</dbReference>
<evidence type="ECO:0000256" key="7">
    <source>
        <dbReference type="ARBA" id="ARBA00023012"/>
    </source>
</evidence>
<dbReference type="SMART" id="SM00388">
    <property type="entry name" value="HisKA"/>
    <property type="match status" value="1"/>
</dbReference>
<dbReference type="Pfam" id="PF00072">
    <property type="entry name" value="Response_reg"/>
    <property type="match status" value="2"/>
</dbReference>
<dbReference type="EC" id="2.7.13.3" evidence="3"/>
<dbReference type="PRINTS" id="PR00344">
    <property type="entry name" value="BCTRLSENSOR"/>
</dbReference>
<dbReference type="Gene3D" id="3.40.50.2300">
    <property type="match status" value="3"/>
</dbReference>
<feature type="domain" description="HAMP" evidence="12">
    <location>
        <begin position="739"/>
        <end position="791"/>
    </location>
</feature>
<feature type="domain" description="Histidine kinase" evidence="10">
    <location>
        <begin position="1432"/>
        <end position="1665"/>
    </location>
</feature>
<protein>
    <recommendedName>
        <fullName evidence="3">histidine kinase</fullName>
        <ecNumber evidence="3">2.7.13.3</ecNumber>
    </recommendedName>
</protein>
<dbReference type="Gene3D" id="3.30.450.40">
    <property type="match status" value="1"/>
</dbReference>
<evidence type="ECO:0000313" key="14">
    <source>
        <dbReference type="Proteomes" id="UP000028725"/>
    </source>
</evidence>
<feature type="domain" description="HAMP" evidence="12">
    <location>
        <begin position="647"/>
        <end position="699"/>
    </location>
</feature>
<dbReference type="OrthoDB" id="9796305at2"/>
<keyword evidence="9" id="KW-0175">Coiled coil</keyword>
<dbReference type="InterPro" id="IPR003660">
    <property type="entry name" value="HAMP_dom"/>
</dbReference>
<dbReference type="Gene3D" id="3.30.565.10">
    <property type="entry name" value="Histidine kinase-like ATPase, C-terminal domain"/>
    <property type="match status" value="1"/>
</dbReference>
<dbReference type="STRING" id="394096.DB31_3208"/>
<reference evidence="13 14" key="1">
    <citation type="submission" date="2014-04" db="EMBL/GenBank/DDBJ databases">
        <title>Genome assembly of Hyalangium minutum DSM 14724.</title>
        <authorList>
            <person name="Sharma G."/>
            <person name="Subramanian S."/>
        </authorList>
    </citation>
    <scope>NUCLEOTIDE SEQUENCE [LARGE SCALE GENOMIC DNA]</scope>
    <source>
        <strain evidence="13 14">DSM 14724</strain>
    </source>
</reference>
<dbReference type="InterPro" id="IPR005467">
    <property type="entry name" value="His_kinase_dom"/>
</dbReference>
<name>A0A085WTR5_9BACT</name>
<organism evidence="13 14">
    <name type="scientific">Hyalangium minutum</name>
    <dbReference type="NCBI Taxonomy" id="394096"/>
    <lineage>
        <taxon>Bacteria</taxon>
        <taxon>Pseudomonadati</taxon>
        <taxon>Myxococcota</taxon>
        <taxon>Myxococcia</taxon>
        <taxon>Myxococcales</taxon>
        <taxon>Cystobacterineae</taxon>
        <taxon>Archangiaceae</taxon>
        <taxon>Hyalangium</taxon>
    </lineage>
</organism>
<dbReference type="EMBL" id="JMCB01000002">
    <property type="protein sequence ID" value="KFE71078.1"/>
    <property type="molecule type" value="Genomic_DNA"/>
</dbReference>
<dbReference type="PANTHER" id="PTHR45339:SF1">
    <property type="entry name" value="HYBRID SIGNAL TRANSDUCTION HISTIDINE KINASE J"/>
    <property type="match status" value="1"/>
</dbReference>
<evidence type="ECO:0000256" key="5">
    <source>
        <dbReference type="ARBA" id="ARBA00022679"/>
    </source>
</evidence>
<dbReference type="Pfam" id="PF18947">
    <property type="entry name" value="HAMP_2"/>
    <property type="match status" value="3"/>
</dbReference>
<keyword evidence="6" id="KW-0418">Kinase</keyword>
<feature type="coiled-coil region" evidence="9">
    <location>
        <begin position="1328"/>
        <end position="1422"/>
    </location>
</feature>
<keyword evidence="5" id="KW-0808">Transferase</keyword>
<evidence type="ECO:0000256" key="9">
    <source>
        <dbReference type="SAM" id="Coils"/>
    </source>
</evidence>
<dbReference type="Pfam" id="PF00672">
    <property type="entry name" value="HAMP"/>
    <property type="match status" value="9"/>
</dbReference>
<evidence type="ECO:0000256" key="4">
    <source>
        <dbReference type="ARBA" id="ARBA00022553"/>
    </source>
</evidence>
<dbReference type="PANTHER" id="PTHR45339">
    <property type="entry name" value="HYBRID SIGNAL TRANSDUCTION HISTIDINE KINASE J"/>
    <property type="match status" value="1"/>
</dbReference>
<feature type="domain" description="Response regulatory" evidence="11">
    <location>
        <begin position="1735"/>
        <end position="1848"/>
    </location>
</feature>
<feature type="domain" description="HAMP" evidence="12">
    <location>
        <begin position="371"/>
        <end position="423"/>
    </location>
</feature>
<dbReference type="InterPro" id="IPR001789">
    <property type="entry name" value="Sig_transdc_resp-reg_receiver"/>
</dbReference>
<comment type="caution">
    <text evidence="13">The sequence shown here is derived from an EMBL/GenBank/DDBJ whole genome shotgun (WGS) entry which is preliminary data.</text>
</comment>
<evidence type="ECO:0000256" key="6">
    <source>
        <dbReference type="ARBA" id="ARBA00022777"/>
    </source>
</evidence>
<dbReference type="SMART" id="SM00304">
    <property type="entry name" value="HAMP"/>
    <property type="match status" value="13"/>
</dbReference>
<feature type="domain" description="HAMP" evidence="12">
    <location>
        <begin position="90"/>
        <end position="147"/>
    </location>
</feature>
<dbReference type="InterPro" id="IPR004358">
    <property type="entry name" value="Sig_transdc_His_kin-like_C"/>
</dbReference>
<keyword evidence="4 8" id="KW-0597">Phosphoprotein</keyword>
<dbReference type="Gene3D" id="1.10.287.130">
    <property type="match status" value="1"/>
</dbReference>
<proteinExistence type="predicted"/>
<evidence type="ECO:0000256" key="3">
    <source>
        <dbReference type="ARBA" id="ARBA00012438"/>
    </source>
</evidence>
<dbReference type="Gene3D" id="1.20.120.1530">
    <property type="match status" value="8"/>
</dbReference>
<dbReference type="PROSITE" id="PS50109">
    <property type="entry name" value="HIS_KIN"/>
    <property type="match status" value="1"/>
</dbReference>
<dbReference type="CDD" id="cd06225">
    <property type="entry name" value="HAMP"/>
    <property type="match status" value="11"/>
</dbReference>
<evidence type="ECO:0000259" key="11">
    <source>
        <dbReference type="PROSITE" id="PS50110"/>
    </source>
</evidence>
<dbReference type="Gene3D" id="1.10.287.950">
    <property type="entry name" value="Methyl-accepting chemotaxis protein"/>
    <property type="match status" value="1"/>
</dbReference>
<sequence length="2137" mass="230153">MLDTRQLLRILAAVRQGDFTVRMPVDTVGVAGKVADTLNDIIDLNERMAKEFERIGTMVGKEGRITQRATLAGSVGSWADCVESVNTLVADLIQPTSEMSRVIGAVAKGDLSQTMALEVDGRPLKGEFLRTARLVNGMVEQLGSFASEVTRVAREVGTEGKLGGQAKVKGVAGTWKDLTDNVNSMASNLTSQVRNIAEVTTAVARGDLSKKITVDVRGEILELKNTINTMVDQLSSFASEVTRVAREVGTEGKLGGQAFVKGVGGTWKDLTDNVNSMASNLTSQVRNIAEVTTAVANGDLSKKITVDVRGEILELKNTINTMVDQLSSFASEVTRVAREVGTEGKLGGQAVVKGVAGTWKDLTDNVNSMASNLTAQVRNIAEVTTAVANGDLSKKITVDVQGEILELKNTINTMVDQLSSFASEVTRVAREVGTEGKLGGQAVVKGVGGTWKDLTDNVNSMASNLTAQVRNIAEVTTAVANGDLSKKITVDVRGEILELKNTINTMVDQLRSFASEVTRVAREVGTEGKLGGQAIVRGVGGTWKDLTDNVNSMASNLTAQVRNIAEVTTAVANGDLSKKITVDVRGEILELKNTINTMVDQLSSFASEVTRVAREVGTEGKLGGQAFVKGVGGTWKDLTDNVNSMASNLTSQVRNIAEVTTAVANGDLSKKITVDVRGEILELKNTINTMVDQLSSFASEVTRVAREVGTEGKLGGQAIVRGVGGTWKDLTDNVNSMASNLTSQVRNIAEVTTAVARGDLSKKITVDVRGEILELKNTINTMVDQLSSFASEVTRVAREVGTEGKLGGQAVVKGVGGTWKDLTDNVNSMASNLTAQVRNIAEVTTAVANGDLSKKITVDVRGEILELKNTINTMVDQLSSFASEVTRVAREVGTEGKLGGQAFVKGVAGTWKDLTDNVNSMASNLTAQVRNIAEVTTAVANGDLSKKITVDVQGEILELKNTINTMVDQLSSFASEVTRVAREVGTEGKLGGQAVVKGVAGTWKDLTDNVNSMATNLTTQVRGIAKVVTAVANGDLKRKLVVDAKGEIAELADTINGMIDTLAVFADQVTTVAREVGIEGKLGGQARVPGTAGIWRDLTDNVNQLAANLTTQVRAIAEVATAVTKGDLTRFITVSAQGEVAALKDNINEMIRNLKDTTRKNTEQDWLKTNLAKFTRVLQGQRDLLTVSKVILSELAPLVDAQHGVFYISERQEGEQILKLLASYAYRERKGLSNSFKLGEGLVGQCALEKEPILLSDVPDSYIRISSGLGEEVPRNIVVLPVLFEGEIKAVIELASFHKFSDVHLGFLEQLTESIGIVLNTIAANMRTEALLKQSQALTEELRKQQEELTETNKRLEQQANSLQQSEELLKRQQEELRRTNEELQEKAKLLSEQKNEVERKNLEVEQAKRALEEKAEQLSLTSKYKSEFLANMSHELRTPLNSLLILSQTLSDNTEGNLTGRQVEFAKTIHASGADLLELINDILDLSKIESGTMTVDVGPLRFSDLREFVERTFRQIADKKGLDFSIAVAQELPLESQTDAKRLQQVLKNLLSNAFKFTESGRVTLSVQSARGGFTPDHPILKTAPTVVAFTVKDTGIGIPKDKHQIIFEAFQQADGSTARKYGGTGLGLSISREIARLLGGEIRLESDVGKGSTFTLYLPLNYVAPRPAEQGSVVEKAVSGVQALPAPSPVNAPAVVPAPVPAPLAAAEAAAPAVPRIEIEDDRASILSGDPVLLAVTSAPDHAARLRAAAQGVGFKMLVSSEAEAALEMARNARPVAVAVDLDLPDMGGWVVLDRLKHDAATRALPVYTVSESDHRERSLNLGALGHLLAAADPEAAAQALQELRDFVDRKGRSLLIVEDDDVHRRTLVELLGSEDVQTVAVGTASEALGAISEKRFDCVVLDLGLPDMPGAELLTKLQTEHGRAIPPVIVYTGRELSRAQETELRRVAEAIVIKDAQSPERLLEETSLFLHRAPAQLPEPKRKMLEKARHMDPLLVGRKVLVVDDDVRNIFALNTVLERFGMKVVFAESAQEGIDLLEREPGVELVLMDVMMPEMDGYQAMQTIRKMERLAHLPILALTAKAMKGDREKCLEAGASDYITKPVDIDKLLSLLRVWLHAPRGAGPKSPRTELAE</sequence>
<evidence type="ECO:0000259" key="10">
    <source>
        <dbReference type="PROSITE" id="PS50109"/>
    </source>
</evidence>
<feature type="domain" description="HAMP" evidence="12">
    <location>
        <begin position="279"/>
        <end position="331"/>
    </location>
</feature>
<dbReference type="FunFam" id="3.30.565.10:FF:000010">
    <property type="entry name" value="Sensor histidine kinase RcsC"/>
    <property type="match status" value="1"/>
</dbReference>
<feature type="domain" description="HAMP" evidence="12">
    <location>
        <begin position="555"/>
        <end position="607"/>
    </location>
</feature>
<feature type="domain" description="HAMP" evidence="12">
    <location>
        <begin position="1015"/>
        <end position="1067"/>
    </location>
</feature>
<dbReference type="Pfam" id="PF00512">
    <property type="entry name" value="HisKA"/>
    <property type="match status" value="1"/>
</dbReference>
<dbReference type="GO" id="GO:0000155">
    <property type="term" value="F:phosphorelay sensor kinase activity"/>
    <property type="evidence" value="ECO:0007669"/>
    <property type="project" value="InterPro"/>
</dbReference>
<evidence type="ECO:0000313" key="13">
    <source>
        <dbReference type="EMBL" id="KFE71078.1"/>
    </source>
</evidence>
<gene>
    <name evidence="13" type="ORF">DB31_3208</name>
</gene>
<feature type="domain" description="HAMP" evidence="12">
    <location>
        <begin position="463"/>
        <end position="515"/>
    </location>
</feature>
<dbReference type="InterPro" id="IPR003594">
    <property type="entry name" value="HATPase_dom"/>
</dbReference>
<comment type="subcellular location">
    <subcellularLocation>
        <location evidence="2">Membrane</location>
    </subcellularLocation>
</comment>
<feature type="domain" description="HAMP" evidence="12">
    <location>
        <begin position="5"/>
        <end position="50"/>
    </location>
</feature>
<dbReference type="InterPro" id="IPR011006">
    <property type="entry name" value="CheY-like_superfamily"/>
</dbReference>
<dbReference type="InterPro" id="IPR036890">
    <property type="entry name" value="HATPase_C_sf"/>
</dbReference>
<dbReference type="CDD" id="cd17546">
    <property type="entry name" value="REC_hyHK_CKI1_RcsC-like"/>
    <property type="match status" value="1"/>
</dbReference>
<evidence type="ECO:0000259" key="12">
    <source>
        <dbReference type="PROSITE" id="PS50885"/>
    </source>
</evidence>
<dbReference type="Pfam" id="PF13185">
    <property type="entry name" value="GAF_2"/>
    <property type="match status" value="1"/>
</dbReference>
<dbReference type="InterPro" id="IPR003018">
    <property type="entry name" value="GAF"/>
</dbReference>
<dbReference type="SUPFAM" id="SSF55874">
    <property type="entry name" value="ATPase domain of HSP90 chaperone/DNA topoisomerase II/histidine kinase"/>
    <property type="match status" value="1"/>
</dbReference>
<dbReference type="InterPro" id="IPR003661">
    <property type="entry name" value="HisK_dim/P_dom"/>
</dbReference>
<comment type="catalytic activity">
    <reaction evidence="1">
        <text>ATP + protein L-histidine = ADP + protein N-phospho-L-histidine.</text>
        <dbReference type="EC" id="2.7.13.3"/>
    </reaction>
</comment>
<feature type="domain" description="HAMP" evidence="12">
    <location>
        <begin position="187"/>
        <end position="239"/>
    </location>
</feature>
<feature type="domain" description="HAMP" evidence="12">
    <location>
        <begin position="923"/>
        <end position="975"/>
    </location>
</feature>
<feature type="domain" description="Response regulatory" evidence="11">
    <location>
        <begin position="2003"/>
        <end position="2120"/>
    </location>
</feature>
<dbReference type="SUPFAM" id="SSF47384">
    <property type="entry name" value="Homodimeric domain of signal transducing histidine kinase"/>
    <property type="match status" value="1"/>
</dbReference>
<accession>A0A085WTR5</accession>
<dbReference type="InterPro" id="IPR029016">
    <property type="entry name" value="GAF-like_dom_sf"/>
</dbReference>